<sequence length="290" mass="32997">MEFSGWNALQGLKCCTRVAAIAGLKQIFEGYSSPAEPLLLKSPAPRVFGLAGKPDVPKVVLLAADSLLLTPLTKDRKVVNLQREIDEVYERKAFERPLFYSYPGGLRFSLSEKGTAIEQFLLALQKARCICEDIFSKEGSLVVCLRVRSRANPFAHRPVLAELRAAGIKIPSNHSRWLNPIHPDNWFNEHEEEHWANVAFHAPLSLLQNFLWCALAKDIGDIRPRPFCDIYFFNLNLQVMAFPYDDRGMDVVGPNRTALAQLYQKHQRFLLTHDRPVMDEVFGVQEPHCR</sequence>
<dbReference type="Proteomes" id="UP000589818">
    <property type="component" value="Unassembled WGS sequence"/>
</dbReference>
<reference evidence="1" key="1">
    <citation type="submission" date="2020-08" db="EMBL/GenBank/DDBJ databases">
        <title>Plant associated metagenomes--Microbial community diversity and host control of community assembly across model and emerging plant ecological genomics systems.</title>
        <authorList>
            <person name="Dangl J."/>
        </authorList>
    </citation>
    <scope>NUCLEOTIDE SEQUENCE</scope>
    <source>
        <strain evidence="1">KD5</strain>
    </source>
</reference>
<protein>
    <submittedName>
        <fullName evidence="1">Uncharacterized protein</fullName>
    </submittedName>
</protein>
<gene>
    <name evidence="1" type="ORF">FHR69_002906</name>
</gene>
<evidence type="ECO:0000313" key="1">
    <source>
        <dbReference type="EMBL" id="MBB2887040.1"/>
    </source>
</evidence>
<proteinExistence type="predicted"/>
<organism evidence="1 2">
    <name type="scientific">Pseudomonas umsongensis</name>
    <dbReference type="NCBI Taxonomy" id="198618"/>
    <lineage>
        <taxon>Bacteria</taxon>
        <taxon>Pseudomonadati</taxon>
        <taxon>Pseudomonadota</taxon>
        <taxon>Gammaproteobacteria</taxon>
        <taxon>Pseudomonadales</taxon>
        <taxon>Pseudomonadaceae</taxon>
        <taxon>Pseudomonas</taxon>
    </lineage>
</organism>
<name>A0ACC5MEM8_9PSED</name>
<comment type="caution">
    <text evidence="1">The sequence shown here is derived from an EMBL/GenBank/DDBJ whole genome shotgun (WGS) entry which is preliminary data.</text>
</comment>
<evidence type="ECO:0000313" key="2">
    <source>
        <dbReference type="Proteomes" id="UP000589818"/>
    </source>
</evidence>
<accession>A0ACC5MEM8</accession>
<keyword evidence="2" id="KW-1185">Reference proteome</keyword>
<dbReference type="EMBL" id="JACHVR010000001">
    <property type="protein sequence ID" value="MBB2887040.1"/>
    <property type="molecule type" value="Genomic_DNA"/>
</dbReference>